<protein>
    <submittedName>
        <fullName evidence="3">Uncharacterized protein</fullName>
    </submittedName>
</protein>
<dbReference type="STRING" id="341036.SAMN05660649_04802"/>
<name>A0A1I2Z7V9_9FIRM</name>
<reference evidence="4" key="1">
    <citation type="submission" date="2016-10" db="EMBL/GenBank/DDBJ databases">
        <authorList>
            <person name="Varghese N."/>
            <person name="Submissions S."/>
        </authorList>
    </citation>
    <scope>NUCLEOTIDE SEQUENCE [LARGE SCALE GENOMIC DNA]</scope>
    <source>
        <strain evidence="4">DSM 17038</strain>
    </source>
</reference>
<keyword evidence="2" id="KW-1133">Transmembrane helix</keyword>
<keyword evidence="2" id="KW-0472">Membrane</keyword>
<evidence type="ECO:0000313" key="3">
    <source>
        <dbReference type="EMBL" id="SFH33874.1"/>
    </source>
</evidence>
<proteinExistence type="predicted"/>
<keyword evidence="2" id="KW-0812">Transmembrane</keyword>
<feature type="region of interest" description="Disordered" evidence="1">
    <location>
        <begin position="40"/>
        <end position="60"/>
    </location>
</feature>
<feature type="transmembrane region" description="Helical" evidence="2">
    <location>
        <begin position="21"/>
        <end position="40"/>
    </location>
</feature>
<dbReference type="Proteomes" id="UP000199337">
    <property type="component" value="Unassembled WGS sequence"/>
</dbReference>
<evidence type="ECO:0000256" key="2">
    <source>
        <dbReference type="SAM" id="Phobius"/>
    </source>
</evidence>
<dbReference type="AlphaFoldDB" id="A0A1I2Z7V9"/>
<dbReference type="RefSeq" id="WP_092475390.1">
    <property type="nucleotide sequence ID" value="NZ_FOOX01000025.1"/>
</dbReference>
<gene>
    <name evidence="3" type="ORF">SAMN05660649_04802</name>
</gene>
<sequence length="60" mass="6552">MIKENLYELHKDERGQTFIEIALVIILVVFAVAPFLSGLSGTTSEKLQDMSDKIGSVGTP</sequence>
<accession>A0A1I2Z7V9</accession>
<evidence type="ECO:0000313" key="4">
    <source>
        <dbReference type="Proteomes" id="UP000199337"/>
    </source>
</evidence>
<organism evidence="3 4">
    <name type="scientific">Desulfotruncus arcticus DSM 17038</name>
    <dbReference type="NCBI Taxonomy" id="1121424"/>
    <lineage>
        <taxon>Bacteria</taxon>
        <taxon>Bacillati</taxon>
        <taxon>Bacillota</taxon>
        <taxon>Clostridia</taxon>
        <taxon>Eubacteriales</taxon>
        <taxon>Desulfallaceae</taxon>
        <taxon>Desulfotruncus</taxon>
    </lineage>
</organism>
<keyword evidence="4" id="KW-1185">Reference proteome</keyword>
<evidence type="ECO:0000256" key="1">
    <source>
        <dbReference type="SAM" id="MobiDB-lite"/>
    </source>
</evidence>
<dbReference type="EMBL" id="FOOX01000025">
    <property type="protein sequence ID" value="SFH33874.1"/>
    <property type="molecule type" value="Genomic_DNA"/>
</dbReference>